<feature type="transmembrane region" description="Helical" evidence="1">
    <location>
        <begin position="183"/>
        <end position="202"/>
    </location>
</feature>
<keyword evidence="1" id="KW-1133">Transmembrane helix</keyword>
<keyword evidence="1" id="KW-0812">Transmembrane</keyword>
<dbReference type="EMBL" id="FOAZ01000010">
    <property type="protein sequence ID" value="SEL60251.1"/>
    <property type="molecule type" value="Genomic_DNA"/>
</dbReference>
<feature type="transmembrane region" description="Helical" evidence="1">
    <location>
        <begin position="21"/>
        <end position="44"/>
    </location>
</feature>
<accession>A0A1H7RJ23</accession>
<organism evidence="2 3">
    <name type="scientific">Streptacidiphilus jiangxiensis</name>
    <dbReference type="NCBI Taxonomy" id="235985"/>
    <lineage>
        <taxon>Bacteria</taxon>
        <taxon>Bacillati</taxon>
        <taxon>Actinomycetota</taxon>
        <taxon>Actinomycetes</taxon>
        <taxon>Kitasatosporales</taxon>
        <taxon>Streptomycetaceae</taxon>
        <taxon>Streptacidiphilus</taxon>
    </lineage>
</organism>
<evidence type="ECO:0000313" key="2">
    <source>
        <dbReference type="EMBL" id="SEL60251.1"/>
    </source>
</evidence>
<evidence type="ECO:0000313" key="3">
    <source>
        <dbReference type="Proteomes" id="UP000183015"/>
    </source>
</evidence>
<dbReference type="OrthoDB" id="62003at2"/>
<dbReference type="PANTHER" id="PTHR36832">
    <property type="entry name" value="SLR1174 PROTEIN-RELATED"/>
    <property type="match status" value="1"/>
</dbReference>
<dbReference type="RefSeq" id="WP_042459108.1">
    <property type="nucleotide sequence ID" value="NZ_BBPN01000057.1"/>
</dbReference>
<feature type="transmembrane region" description="Helical" evidence="1">
    <location>
        <begin position="116"/>
        <end position="135"/>
    </location>
</feature>
<name>A0A1H7RJ23_STRJI</name>
<feature type="transmembrane region" description="Helical" evidence="1">
    <location>
        <begin position="147"/>
        <end position="176"/>
    </location>
</feature>
<proteinExistence type="predicted"/>
<dbReference type="STRING" id="235985.SAMN05414137_110165"/>
<keyword evidence="1" id="KW-0472">Membrane</keyword>
<dbReference type="Pfam" id="PF06182">
    <property type="entry name" value="ABC2_membrane_6"/>
    <property type="match status" value="1"/>
</dbReference>
<protein>
    <submittedName>
        <fullName evidence="2">ABC-2 type transport system permease protein</fullName>
    </submittedName>
</protein>
<sequence length="269" mass="29037">MYTAVCVRSFRRYATYRAATGARVITNTVFGFIISYTYLALWQVRPHLGGYDLSSALTYVWIGQGLLSVAALNDLGALTDLQTRISNGDVAVDLYRPVDQQAWWLACDLGRAGYQLVANAAIPMLVGALAFHLRVPQGSGWAVAACWSASALALVLALVVGYAIRYLVALTAFWLLDVRGVQLVYFLACSFFGGFFLPVTLFPPVLEAIARALPFVAVFQVPADVFLQRYDAAGTLAALGLQLVWAVVLLGIGRLVQGRAVLKVVVQGG</sequence>
<reference evidence="3" key="1">
    <citation type="submission" date="2016-10" db="EMBL/GenBank/DDBJ databases">
        <authorList>
            <person name="Varghese N."/>
        </authorList>
    </citation>
    <scope>NUCLEOTIDE SEQUENCE [LARGE SCALE GENOMIC DNA]</scope>
    <source>
        <strain evidence="3">DSM 45096 / BCRC 16803 / CGMCC 4.1857 / CIP 109030 / JCM 12277 / KCTC 19219 / NBRC 100920 / 33214</strain>
    </source>
</reference>
<evidence type="ECO:0000256" key="1">
    <source>
        <dbReference type="SAM" id="Phobius"/>
    </source>
</evidence>
<keyword evidence="3" id="KW-1185">Reference proteome</keyword>
<dbReference type="InterPro" id="IPR010390">
    <property type="entry name" value="ABC-2_transporter-like"/>
</dbReference>
<feature type="transmembrane region" description="Helical" evidence="1">
    <location>
        <begin position="234"/>
        <end position="256"/>
    </location>
</feature>
<feature type="transmembrane region" description="Helical" evidence="1">
    <location>
        <begin position="56"/>
        <end position="75"/>
    </location>
</feature>
<gene>
    <name evidence="2" type="ORF">SAMN05414137_110165</name>
</gene>
<dbReference type="PANTHER" id="PTHR36832:SF2">
    <property type="entry name" value="INTEGRAL MEMBRANE PROTEIN"/>
    <property type="match status" value="1"/>
</dbReference>
<dbReference type="eggNOG" id="COG4587">
    <property type="taxonomic scope" value="Bacteria"/>
</dbReference>
<dbReference type="Proteomes" id="UP000183015">
    <property type="component" value="Unassembled WGS sequence"/>
</dbReference>
<dbReference type="AlphaFoldDB" id="A0A1H7RJ23"/>